<organism evidence="8 9">
    <name type="scientific">Frigoriglobus tundricola</name>
    <dbReference type="NCBI Taxonomy" id="2774151"/>
    <lineage>
        <taxon>Bacteria</taxon>
        <taxon>Pseudomonadati</taxon>
        <taxon>Planctomycetota</taxon>
        <taxon>Planctomycetia</taxon>
        <taxon>Gemmatales</taxon>
        <taxon>Gemmataceae</taxon>
        <taxon>Frigoriglobus</taxon>
    </lineage>
</organism>
<evidence type="ECO:0000259" key="7">
    <source>
        <dbReference type="PROSITE" id="PS50011"/>
    </source>
</evidence>
<dbReference type="PROSITE" id="PS50011">
    <property type="entry name" value="PROTEIN_KINASE_DOM"/>
    <property type="match status" value="1"/>
</dbReference>
<keyword evidence="1" id="KW-0808">Transferase</keyword>
<dbReference type="PANTHER" id="PTHR43289:SF6">
    <property type="entry name" value="SERINE_THREONINE-PROTEIN KINASE NEKL-3"/>
    <property type="match status" value="1"/>
</dbReference>
<dbReference type="EMBL" id="CP053452">
    <property type="protein sequence ID" value="QJW98016.1"/>
    <property type="molecule type" value="Genomic_DNA"/>
</dbReference>
<feature type="binding site" evidence="5">
    <location>
        <position position="119"/>
    </location>
    <ligand>
        <name>ATP</name>
        <dbReference type="ChEBI" id="CHEBI:30616"/>
    </ligand>
</feature>
<keyword evidence="4 5" id="KW-0067">ATP-binding</keyword>
<keyword evidence="2 5" id="KW-0547">Nucleotide-binding</keyword>
<keyword evidence="9" id="KW-1185">Reference proteome</keyword>
<accession>A0A6M5YX99</accession>
<evidence type="ECO:0000256" key="1">
    <source>
        <dbReference type="ARBA" id="ARBA00022679"/>
    </source>
</evidence>
<protein>
    <recommendedName>
        <fullName evidence="7">Protein kinase domain-containing protein</fullName>
    </recommendedName>
</protein>
<dbReference type="SMART" id="SM00220">
    <property type="entry name" value="S_TKc"/>
    <property type="match status" value="1"/>
</dbReference>
<dbReference type="AlphaFoldDB" id="A0A6M5YX99"/>
<evidence type="ECO:0000256" key="4">
    <source>
        <dbReference type="ARBA" id="ARBA00022840"/>
    </source>
</evidence>
<evidence type="ECO:0000313" key="8">
    <source>
        <dbReference type="EMBL" id="QJW98016.1"/>
    </source>
</evidence>
<dbReference type="InterPro" id="IPR000719">
    <property type="entry name" value="Prot_kinase_dom"/>
</dbReference>
<dbReference type="Pfam" id="PF00069">
    <property type="entry name" value="Pkinase"/>
    <property type="match status" value="1"/>
</dbReference>
<evidence type="ECO:0000256" key="3">
    <source>
        <dbReference type="ARBA" id="ARBA00022777"/>
    </source>
</evidence>
<proteinExistence type="predicted"/>
<evidence type="ECO:0000313" key="9">
    <source>
        <dbReference type="Proteomes" id="UP000503447"/>
    </source>
</evidence>
<feature type="compositionally biased region" description="Low complexity" evidence="6">
    <location>
        <begin position="211"/>
        <end position="230"/>
    </location>
</feature>
<dbReference type="InterPro" id="IPR017441">
    <property type="entry name" value="Protein_kinase_ATP_BS"/>
</dbReference>
<evidence type="ECO:0000256" key="2">
    <source>
        <dbReference type="ARBA" id="ARBA00022741"/>
    </source>
</evidence>
<feature type="region of interest" description="Disordered" evidence="6">
    <location>
        <begin position="211"/>
        <end position="248"/>
    </location>
</feature>
<name>A0A6M5YX99_9BACT</name>
<reference evidence="9" key="1">
    <citation type="submission" date="2020-05" db="EMBL/GenBank/DDBJ databases">
        <title>Frigoriglobus tundricola gen. nov., sp. nov., a psychrotolerant cellulolytic planctomycete of the family Gemmataceae with two divergent copies of 16S rRNA gene.</title>
        <authorList>
            <person name="Kulichevskaya I.S."/>
            <person name="Ivanova A.A."/>
            <person name="Naumoff D.G."/>
            <person name="Beletsky A.V."/>
            <person name="Rijpstra W.I.C."/>
            <person name="Sinninghe Damste J.S."/>
            <person name="Mardanov A.V."/>
            <person name="Ravin N.V."/>
            <person name="Dedysh S.N."/>
        </authorList>
    </citation>
    <scope>NUCLEOTIDE SEQUENCE [LARGE SCALE GENOMIC DNA]</scope>
    <source>
        <strain evidence="9">PL17</strain>
    </source>
</reference>
<dbReference type="Proteomes" id="UP000503447">
    <property type="component" value="Chromosome"/>
</dbReference>
<dbReference type="KEGG" id="ftj:FTUN_5596"/>
<dbReference type="PROSITE" id="PS00107">
    <property type="entry name" value="PROTEIN_KINASE_ATP"/>
    <property type="match status" value="1"/>
</dbReference>
<gene>
    <name evidence="8" type="ORF">FTUN_5596</name>
</gene>
<evidence type="ECO:0000256" key="5">
    <source>
        <dbReference type="PROSITE-ProRule" id="PRU10141"/>
    </source>
</evidence>
<dbReference type="PANTHER" id="PTHR43289">
    <property type="entry name" value="MITOGEN-ACTIVATED PROTEIN KINASE KINASE KINASE 20-RELATED"/>
    <property type="match status" value="1"/>
</dbReference>
<dbReference type="GO" id="GO:0005524">
    <property type="term" value="F:ATP binding"/>
    <property type="evidence" value="ECO:0007669"/>
    <property type="project" value="UniProtKB-UniRule"/>
</dbReference>
<dbReference type="InterPro" id="IPR011009">
    <property type="entry name" value="Kinase-like_dom_sf"/>
</dbReference>
<feature type="domain" description="Protein kinase" evidence="7">
    <location>
        <begin position="90"/>
        <end position="248"/>
    </location>
</feature>
<dbReference type="SUPFAM" id="SSF56112">
    <property type="entry name" value="Protein kinase-like (PK-like)"/>
    <property type="match status" value="1"/>
</dbReference>
<feature type="compositionally biased region" description="Polar residues" evidence="6">
    <location>
        <begin position="237"/>
        <end position="248"/>
    </location>
</feature>
<dbReference type="Gene3D" id="3.30.200.20">
    <property type="entry name" value="Phosphorylase Kinase, domain 1"/>
    <property type="match status" value="1"/>
</dbReference>
<dbReference type="GO" id="GO:0004674">
    <property type="term" value="F:protein serine/threonine kinase activity"/>
    <property type="evidence" value="ECO:0007669"/>
    <property type="project" value="TreeGrafter"/>
</dbReference>
<sequence length="248" mass="27429">MSQMRNGLRHLSELVSVGTAARLPVPDLLERGVILREEWDELPADTQAELLALADEERALAALVGRHLITRFQADVIREGNAASLILGHYRLLEPLGRGGMGVVYRAEHRHLRRAVALKVMTERHTGNARLAGRFFLEARAVARLQHPNIVGCLDAGRDGPHRPGGPVREYYVMDLVPGADLQATVAAGGRCRSTAPPRCSARWRRPWPRRTGTGWCTATSSRRTFSSPRTGRRRSWTSGWPGTRPGS</sequence>
<keyword evidence="3" id="KW-0418">Kinase</keyword>
<evidence type="ECO:0000256" key="6">
    <source>
        <dbReference type="SAM" id="MobiDB-lite"/>
    </source>
</evidence>